<dbReference type="Pfam" id="PF01569">
    <property type="entry name" value="PAP2"/>
    <property type="match status" value="1"/>
</dbReference>
<keyword evidence="1" id="KW-0812">Transmembrane</keyword>
<evidence type="ECO:0000259" key="2">
    <source>
        <dbReference type="SMART" id="SM00014"/>
    </source>
</evidence>
<dbReference type="RefSeq" id="WP_184799546.1">
    <property type="nucleotide sequence ID" value="NZ_JACIIZ010000004.1"/>
</dbReference>
<dbReference type="Gene3D" id="1.20.144.10">
    <property type="entry name" value="Phosphatidic acid phosphatase type 2/haloperoxidase"/>
    <property type="match status" value="1"/>
</dbReference>
<dbReference type="SUPFAM" id="SSF48317">
    <property type="entry name" value="Acid phosphatase/Vanadium-dependent haloperoxidase"/>
    <property type="match status" value="1"/>
</dbReference>
<dbReference type="PANTHER" id="PTHR14969">
    <property type="entry name" value="SPHINGOSINE-1-PHOSPHATE PHOSPHOHYDROLASE"/>
    <property type="match status" value="1"/>
</dbReference>
<evidence type="ECO:0000256" key="1">
    <source>
        <dbReference type="SAM" id="Phobius"/>
    </source>
</evidence>
<dbReference type="EMBL" id="JACIIZ010000004">
    <property type="protein sequence ID" value="MBB6251243.1"/>
    <property type="molecule type" value="Genomic_DNA"/>
</dbReference>
<feature type="transmembrane region" description="Helical" evidence="1">
    <location>
        <begin position="29"/>
        <end position="49"/>
    </location>
</feature>
<evidence type="ECO:0000313" key="3">
    <source>
        <dbReference type="EMBL" id="MBB6251243.1"/>
    </source>
</evidence>
<dbReference type="Proteomes" id="UP000539175">
    <property type="component" value="Unassembled WGS sequence"/>
</dbReference>
<keyword evidence="1" id="KW-1133">Transmembrane helix</keyword>
<feature type="transmembrane region" description="Helical" evidence="1">
    <location>
        <begin position="61"/>
        <end position="83"/>
    </location>
</feature>
<dbReference type="AlphaFoldDB" id="A0A7X0AW77"/>
<protein>
    <submittedName>
        <fullName evidence="3">Undecaprenyl-diphosphatase</fullName>
        <ecNumber evidence="3">3.6.1.27</ecNumber>
    </submittedName>
</protein>
<accession>A0A7X0AW77</accession>
<name>A0A7X0AW77_9PROT</name>
<feature type="transmembrane region" description="Helical" evidence="1">
    <location>
        <begin position="195"/>
        <end position="214"/>
    </location>
</feature>
<keyword evidence="4" id="KW-1185">Reference proteome</keyword>
<feature type="transmembrane region" description="Helical" evidence="1">
    <location>
        <begin position="164"/>
        <end position="183"/>
    </location>
</feature>
<keyword evidence="1" id="KW-0472">Membrane</keyword>
<proteinExistence type="predicted"/>
<dbReference type="SMART" id="SM00014">
    <property type="entry name" value="acidPPc"/>
    <property type="match status" value="1"/>
</dbReference>
<dbReference type="InterPro" id="IPR000326">
    <property type="entry name" value="PAP2/HPO"/>
</dbReference>
<keyword evidence="3" id="KW-0378">Hydrolase</keyword>
<evidence type="ECO:0000313" key="4">
    <source>
        <dbReference type="Proteomes" id="UP000539175"/>
    </source>
</evidence>
<sequence>MNGFDSAIQEFLTRHAFTSEVVNHAIRTIADFSLFKGLFLVAILWWVWFRGGRRGAWEKEMVIATFVSGLLSLAAGRLLAHFLPFRPRPIYDPEVPFRFPLSGTTETILRTWSSFPSDHAMLWMSVSTGIFLVWRRIGIIAGIYTALVVCLVRVYLGLHYPTDILGGAVIGILITLAMTRDAVRPLYATPILRVMMRFPAPCYTLAFLFCFELVTQFDEIRMIGQSVHKVLDARQGGDPSLTVVGPSEAAARHN</sequence>
<reference evidence="3 4" key="1">
    <citation type="submission" date="2020-08" db="EMBL/GenBank/DDBJ databases">
        <title>Genomic Encyclopedia of Type Strains, Phase IV (KMG-IV): sequencing the most valuable type-strain genomes for metagenomic binning, comparative biology and taxonomic classification.</title>
        <authorList>
            <person name="Goeker M."/>
        </authorList>
    </citation>
    <scope>NUCLEOTIDE SEQUENCE [LARGE SCALE GENOMIC DNA]</scope>
    <source>
        <strain evidence="3 4">DSM 22198</strain>
    </source>
</reference>
<organism evidence="3 4">
    <name type="scientific">Nitrospirillum iridis</name>
    <dbReference type="NCBI Taxonomy" id="765888"/>
    <lineage>
        <taxon>Bacteria</taxon>
        <taxon>Pseudomonadati</taxon>
        <taxon>Pseudomonadota</taxon>
        <taxon>Alphaproteobacteria</taxon>
        <taxon>Rhodospirillales</taxon>
        <taxon>Azospirillaceae</taxon>
        <taxon>Nitrospirillum</taxon>
    </lineage>
</organism>
<dbReference type="PANTHER" id="PTHR14969:SF13">
    <property type="entry name" value="AT30094P"/>
    <property type="match status" value="1"/>
</dbReference>
<dbReference type="EC" id="3.6.1.27" evidence="3"/>
<dbReference type="InterPro" id="IPR036938">
    <property type="entry name" value="PAP2/HPO_sf"/>
</dbReference>
<gene>
    <name evidence="3" type="ORF">FHS74_001788</name>
</gene>
<feature type="domain" description="Phosphatidic acid phosphatase type 2/haloperoxidase" evidence="2">
    <location>
        <begin position="61"/>
        <end position="179"/>
    </location>
</feature>
<dbReference type="GO" id="GO:0050380">
    <property type="term" value="F:undecaprenyl-diphosphatase activity"/>
    <property type="evidence" value="ECO:0007669"/>
    <property type="project" value="UniProtKB-EC"/>
</dbReference>
<comment type="caution">
    <text evidence="3">The sequence shown here is derived from an EMBL/GenBank/DDBJ whole genome shotgun (WGS) entry which is preliminary data.</text>
</comment>